<dbReference type="EMBL" id="JAAQHG020000015">
    <property type="protein sequence ID" value="KAL1586281.1"/>
    <property type="molecule type" value="Genomic_DNA"/>
</dbReference>
<comment type="caution">
    <text evidence="2">The sequence shown here is derived from an EMBL/GenBank/DDBJ whole genome shotgun (WGS) entry which is preliminary data.</text>
</comment>
<keyword evidence="3" id="KW-1185">Reference proteome</keyword>
<keyword evidence="1" id="KW-0812">Transmembrane</keyword>
<name>A0AB34KRP7_9PEZI</name>
<feature type="transmembrane region" description="Helical" evidence="1">
    <location>
        <begin position="47"/>
        <end position="68"/>
    </location>
</feature>
<organism evidence="2 3">
    <name type="scientific">Cladosporium halotolerans</name>
    <dbReference type="NCBI Taxonomy" id="1052096"/>
    <lineage>
        <taxon>Eukaryota</taxon>
        <taxon>Fungi</taxon>
        <taxon>Dikarya</taxon>
        <taxon>Ascomycota</taxon>
        <taxon>Pezizomycotina</taxon>
        <taxon>Dothideomycetes</taxon>
        <taxon>Dothideomycetidae</taxon>
        <taxon>Cladosporiales</taxon>
        <taxon>Cladosporiaceae</taxon>
        <taxon>Cladosporium</taxon>
    </lineage>
</organism>
<dbReference type="Proteomes" id="UP000803884">
    <property type="component" value="Unassembled WGS sequence"/>
</dbReference>
<keyword evidence="1" id="KW-1133">Transmembrane helix</keyword>
<evidence type="ECO:0000313" key="2">
    <source>
        <dbReference type="EMBL" id="KAL1586281.1"/>
    </source>
</evidence>
<proteinExistence type="predicted"/>
<dbReference type="RefSeq" id="XP_069229386.1">
    <property type="nucleotide sequence ID" value="XM_069374130.1"/>
</dbReference>
<gene>
    <name evidence="2" type="ORF">WHR41_05525</name>
</gene>
<evidence type="ECO:0000256" key="1">
    <source>
        <dbReference type="SAM" id="Phobius"/>
    </source>
</evidence>
<sequence length="381" mass="41464">MSGVHGQMLGHLVRRGVSAAQVHFSEAGPEPTDGGKTIIVDFNPRKYLPVMIVGIITALLIASVRYTLGEVIASLAMIESPSATAIIESKPQKYADEPDAPLEKESMLPAEATADQDIEITVVNHKPVTARISTAIRHLHSVGGFFGRWRGAGVGAVYHMLHAIMTNFLAGFIGFGIAGHALMHIFSSLALARVHMAWTHSMIAAPSSKSWLRRMVPRKQCKAILLPTLAFAVSQQVTVIMPIAVAFAFGLPQHMQNGSFDFVNTELSRADAAYWMFALLSIPLTAIFVALAILLPASVTLTRIEAALLPEDQETIVPFDRSLVLGDLDLQTRGACRSVFLQAWKSFEPAARLRLIKLYAQMFCLQIFIGLGGVVLMAFFM</sequence>
<evidence type="ECO:0000313" key="3">
    <source>
        <dbReference type="Proteomes" id="UP000803884"/>
    </source>
</evidence>
<accession>A0AB34KRP7</accession>
<dbReference type="GeneID" id="96006968"/>
<dbReference type="AlphaFoldDB" id="A0AB34KRP7"/>
<keyword evidence="1" id="KW-0472">Membrane</keyword>
<protein>
    <submittedName>
        <fullName evidence="2">Uncharacterized protein</fullName>
    </submittedName>
</protein>
<feature type="transmembrane region" description="Helical" evidence="1">
    <location>
        <begin position="358"/>
        <end position="380"/>
    </location>
</feature>
<reference evidence="2 3" key="1">
    <citation type="journal article" date="2020" name="Microbiol. Resour. Announc.">
        <title>Draft Genome Sequence of a Cladosporium Species Isolated from the Mesophotic Ascidian Didemnum maculosum.</title>
        <authorList>
            <person name="Gioti A."/>
            <person name="Siaperas R."/>
            <person name="Nikolaivits E."/>
            <person name="Le Goff G."/>
            <person name="Ouazzani J."/>
            <person name="Kotoulas G."/>
            <person name="Topakas E."/>
        </authorList>
    </citation>
    <scope>NUCLEOTIDE SEQUENCE [LARGE SCALE GENOMIC DNA]</scope>
    <source>
        <strain evidence="2 3">TM138-S3</strain>
    </source>
</reference>
<feature type="transmembrane region" description="Helical" evidence="1">
    <location>
        <begin position="224"/>
        <end position="252"/>
    </location>
</feature>
<feature type="transmembrane region" description="Helical" evidence="1">
    <location>
        <begin position="272"/>
        <end position="295"/>
    </location>
</feature>